<accession>A0A139A6H5</accession>
<proteinExistence type="predicted"/>
<sequence length="60" mass="6338">MTPTALLAVLLAICFMLLGLANASPLPLVGENVRKSFVPREAVTVLEEKRSGPNSGTHCC</sequence>
<protein>
    <submittedName>
        <fullName evidence="2">Uncharacterized protein</fullName>
    </submittedName>
</protein>
<dbReference type="EMBL" id="KQ965789">
    <property type="protein sequence ID" value="KXS12268.1"/>
    <property type="molecule type" value="Genomic_DNA"/>
</dbReference>
<evidence type="ECO:0000313" key="3">
    <source>
        <dbReference type="Proteomes" id="UP000070544"/>
    </source>
</evidence>
<gene>
    <name evidence="2" type="ORF">M427DRAFT_34834</name>
</gene>
<dbReference type="AlphaFoldDB" id="A0A139A6H5"/>
<evidence type="ECO:0000313" key="2">
    <source>
        <dbReference type="EMBL" id="KXS12268.1"/>
    </source>
</evidence>
<dbReference type="Proteomes" id="UP000070544">
    <property type="component" value="Unassembled WGS sequence"/>
</dbReference>
<keyword evidence="3" id="KW-1185">Reference proteome</keyword>
<keyword evidence="1" id="KW-0732">Signal</keyword>
<feature type="chain" id="PRO_5007295968" evidence="1">
    <location>
        <begin position="24"/>
        <end position="60"/>
    </location>
</feature>
<organism evidence="2 3">
    <name type="scientific">Gonapodya prolifera (strain JEL478)</name>
    <name type="common">Monoblepharis prolifera</name>
    <dbReference type="NCBI Taxonomy" id="1344416"/>
    <lineage>
        <taxon>Eukaryota</taxon>
        <taxon>Fungi</taxon>
        <taxon>Fungi incertae sedis</taxon>
        <taxon>Chytridiomycota</taxon>
        <taxon>Chytridiomycota incertae sedis</taxon>
        <taxon>Monoblepharidomycetes</taxon>
        <taxon>Monoblepharidales</taxon>
        <taxon>Gonapodyaceae</taxon>
        <taxon>Gonapodya</taxon>
    </lineage>
</organism>
<feature type="signal peptide" evidence="1">
    <location>
        <begin position="1"/>
        <end position="23"/>
    </location>
</feature>
<reference evidence="2 3" key="1">
    <citation type="journal article" date="2015" name="Genome Biol. Evol.">
        <title>Phylogenomic analyses indicate that early fungi evolved digesting cell walls of algal ancestors of land plants.</title>
        <authorList>
            <person name="Chang Y."/>
            <person name="Wang S."/>
            <person name="Sekimoto S."/>
            <person name="Aerts A.L."/>
            <person name="Choi C."/>
            <person name="Clum A."/>
            <person name="LaButti K.M."/>
            <person name="Lindquist E.A."/>
            <person name="Yee Ngan C."/>
            <person name="Ohm R.A."/>
            <person name="Salamov A.A."/>
            <person name="Grigoriev I.V."/>
            <person name="Spatafora J.W."/>
            <person name="Berbee M.L."/>
        </authorList>
    </citation>
    <scope>NUCLEOTIDE SEQUENCE [LARGE SCALE GENOMIC DNA]</scope>
    <source>
        <strain evidence="2 3">JEL478</strain>
    </source>
</reference>
<name>A0A139A6H5_GONPJ</name>
<evidence type="ECO:0000256" key="1">
    <source>
        <dbReference type="SAM" id="SignalP"/>
    </source>
</evidence>